<protein>
    <submittedName>
        <fullName evidence="2">Uncharacterized protein</fullName>
    </submittedName>
</protein>
<dbReference type="OrthoDB" id="5395440at2759"/>
<feature type="region of interest" description="Disordered" evidence="1">
    <location>
        <begin position="39"/>
        <end position="118"/>
    </location>
</feature>
<dbReference type="AlphaFoldDB" id="A0A1Y1ZTZ1"/>
<proteinExistence type="predicted"/>
<accession>A0A1Y1ZTZ1</accession>
<feature type="compositionally biased region" description="Polar residues" evidence="1">
    <location>
        <begin position="14"/>
        <end position="23"/>
    </location>
</feature>
<comment type="caution">
    <text evidence="2">The sequence shown here is derived from an EMBL/GenBank/DDBJ whole genome shotgun (WGS) entry which is preliminary data.</text>
</comment>
<organism evidence="2 3">
    <name type="scientific">Clohesyomyces aquaticus</name>
    <dbReference type="NCBI Taxonomy" id="1231657"/>
    <lineage>
        <taxon>Eukaryota</taxon>
        <taxon>Fungi</taxon>
        <taxon>Dikarya</taxon>
        <taxon>Ascomycota</taxon>
        <taxon>Pezizomycotina</taxon>
        <taxon>Dothideomycetes</taxon>
        <taxon>Pleosporomycetidae</taxon>
        <taxon>Pleosporales</taxon>
        <taxon>Lindgomycetaceae</taxon>
        <taxon>Clohesyomyces</taxon>
    </lineage>
</organism>
<evidence type="ECO:0000313" key="3">
    <source>
        <dbReference type="Proteomes" id="UP000193144"/>
    </source>
</evidence>
<dbReference type="EMBL" id="MCFA01000039">
    <property type="protein sequence ID" value="ORY13711.1"/>
    <property type="molecule type" value="Genomic_DNA"/>
</dbReference>
<evidence type="ECO:0000256" key="1">
    <source>
        <dbReference type="SAM" id="MobiDB-lite"/>
    </source>
</evidence>
<keyword evidence="3" id="KW-1185">Reference proteome</keyword>
<feature type="region of interest" description="Disordered" evidence="1">
    <location>
        <begin position="1"/>
        <end position="26"/>
    </location>
</feature>
<evidence type="ECO:0000313" key="2">
    <source>
        <dbReference type="EMBL" id="ORY13711.1"/>
    </source>
</evidence>
<dbReference type="Proteomes" id="UP000193144">
    <property type="component" value="Unassembled WGS sequence"/>
</dbReference>
<gene>
    <name evidence="2" type="ORF">BCR34DRAFT_255742</name>
</gene>
<name>A0A1Y1ZTZ1_9PLEO</name>
<reference evidence="2 3" key="1">
    <citation type="submission" date="2016-07" db="EMBL/GenBank/DDBJ databases">
        <title>Pervasive Adenine N6-methylation of Active Genes in Fungi.</title>
        <authorList>
            <consortium name="DOE Joint Genome Institute"/>
            <person name="Mondo S.J."/>
            <person name="Dannebaum R.O."/>
            <person name="Kuo R.C."/>
            <person name="Labutti K."/>
            <person name="Haridas S."/>
            <person name="Kuo A."/>
            <person name="Salamov A."/>
            <person name="Ahrendt S.R."/>
            <person name="Lipzen A."/>
            <person name="Sullivan W."/>
            <person name="Andreopoulos W.B."/>
            <person name="Clum A."/>
            <person name="Lindquist E."/>
            <person name="Daum C."/>
            <person name="Ramamoorthy G.K."/>
            <person name="Gryganskyi A."/>
            <person name="Culley D."/>
            <person name="Magnuson J.K."/>
            <person name="James T.Y."/>
            <person name="O'Malley M.A."/>
            <person name="Stajich J.E."/>
            <person name="Spatafora J.W."/>
            <person name="Visel A."/>
            <person name="Grigoriev I.V."/>
        </authorList>
    </citation>
    <scope>NUCLEOTIDE SEQUENCE [LARGE SCALE GENOMIC DNA]</scope>
    <source>
        <strain evidence="2 3">CBS 115471</strain>
    </source>
</reference>
<dbReference type="STRING" id="1231657.A0A1Y1ZTZ1"/>
<sequence length="139" mass="15000">MQAYRPPTRLGVEPSSSLSQRSKPATLPNIAVQSFAAFRQQTSTSPAPSPVRRKPLPATASPIVGRFSSAEFSTPSLVGDKDINKQRSYSINSPPLQPPSRLATILSPPLSADEDQFLPRNLDEFKAGRKRSSNKLVGG</sequence>